<gene>
    <name evidence="2" type="ORF">GRI35_10480</name>
</gene>
<evidence type="ECO:0008006" key="4">
    <source>
        <dbReference type="Google" id="ProtNLM"/>
    </source>
</evidence>
<keyword evidence="3" id="KW-1185">Reference proteome</keyword>
<evidence type="ECO:0000313" key="2">
    <source>
        <dbReference type="EMBL" id="MXO83789.1"/>
    </source>
</evidence>
<evidence type="ECO:0000313" key="3">
    <source>
        <dbReference type="Proteomes" id="UP000460290"/>
    </source>
</evidence>
<comment type="caution">
    <text evidence="2">The sequence shown here is derived from an EMBL/GenBank/DDBJ whole genome shotgun (WGS) entry which is preliminary data.</text>
</comment>
<evidence type="ECO:0000256" key="1">
    <source>
        <dbReference type="SAM" id="SignalP"/>
    </source>
</evidence>
<protein>
    <recommendedName>
        <fullName evidence="4">Tetratricopeptide repeat-containing protein</fullName>
    </recommendedName>
</protein>
<organism evidence="2 3">
    <name type="scientific">Pontixanthobacter aestiaquae</name>
    <dbReference type="NCBI Taxonomy" id="1509367"/>
    <lineage>
        <taxon>Bacteria</taxon>
        <taxon>Pseudomonadati</taxon>
        <taxon>Pseudomonadota</taxon>
        <taxon>Alphaproteobacteria</taxon>
        <taxon>Sphingomonadales</taxon>
        <taxon>Erythrobacteraceae</taxon>
        <taxon>Pontixanthobacter</taxon>
    </lineage>
</organism>
<name>A0A844ZDC9_9SPHN</name>
<dbReference type="RefSeq" id="WP_160614110.1">
    <property type="nucleotide sequence ID" value="NZ_JAUFQM010000001.1"/>
</dbReference>
<reference evidence="2 3" key="1">
    <citation type="submission" date="2019-12" db="EMBL/GenBank/DDBJ databases">
        <title>Genomic-based taxomic classification of the family Erythrobacteraceae.</title>
        <authorList>
            <person name="Xu L."/>
        </authorList>
    </citation>
    <scope>NUCLEOTIDE SEQUENCE [LARGE SCALE GENOMIC DNA]</scope>
    <source>
        <strain evidence="2 3">KCTC 42006</strain>
    </source>
</reference>
<accession>A0A844ZDC9</accession>
<feature type="chain" id="PRO_5032272917" description="Tetratricopeptide repeat-containing protein" evidence="1">
    <location>
        <begin position="26"/>
        <end position="125"/>
    </location>
</feature>
<keyword evidence="1" id="KW-0732">Signal</keyword>
<dbReference type="OrthoDB" id="7410925at2"/>
<sequence length="125" mass="13538">MNKFNRLVLPLAVIGCAVIATPITAETLEELDALAEITQDEAAGIKLAQEQAGRGEFLEAIGTLERVLANHPKSQSARLLHAVYLCRIDDQAGGAAEVAKLKRKHFPEETWQQATTICTLSGEDN</sequence>
<dbReference type="EMBL" id="WTYZ01000001">
    <property type="protein sequence ID" value="MXO83789.1"/>
    <property type="molecule type" value="Genomic_DNA"/>
</dbReference>
<dbReference type="AlphaFoldDB" id="A0A844ZDC9"/>
<proteinExistence type="predicted"/>
<dbReference type="Proteomes" id="UP000460290">
    <property type="component" value="Unassembled WGS sequence"/>
</dbReference>
<feature type="signal peptide" evidence="1">
    <location>
        <begin position="1"/>
        <end position="25"/>
    </location>
</feature>